<dbReference type="GO" id="GO:0004483">
    <property type="term" value="F:methyltransferase cap1 activity"/>
    <property type="evidence" value="ECO:0007669"/>
    <property type="project" value="UniProtKB-ARBA"/>
</dbReference>
<sequence length="390" mass="46389">MSVPLYETHRYINYIQHDLSENCDLEQGFSSIFQSHSNCTDILNVYKKPINQNIQYTYRNIFDNSKNMNLALRLYDAKKLLVYLSSHAKYMKNMHFKYYSRFNLLNRGSIKLLEISTLCDCILKTAFCNKEILFGDLCCIPGGWSDILYQMAHNYEKPVISYGISLFDYFKYKLDIKFLEEYQYFTMDFLYGDICQKETKRQYIEKCQNNLNFVLADGCCNLQKMPLEIIQENFTKEININEIIIAFQTLKDGGFFIIKLFDIFLHFTRDLIYILSRCFTTITLLKLKSSRPTSSEKYLVCKNFKLDYAQKYLKHLQKINKHMIYDNKYDIISMICNTDDSFNEWYNKCIEDTVNMQISSIYKYVFTPTKIFPGSYKQVESWVLSHDLLN</sequence>
<dbReference type="PANTHER" id="PTHR16121:SF0">
    <property type="entry name" value="CAP-SPECIFIC MRNA (NUCLEOSIDE-2'-O-)-METHYLTRANSFERASE 1"/>
    <property type="match status" value="1"/>
</dbReference>
<dbReference type="GO" id="GO:0006370">
    <property type="term" value="P:7-methylguanosine mRNA capping"/>
    <property type="evidence" value="ECO:0007669"/>
    <property type="project" value="TreeGrafter"/>
</dbReference>
<dbReference type="PANTHER" id="PTHR16121">
    <property type="entry name" value="CAP-SPECIFIC MRNA (NUCLEOSIDE-2'-O-)-METHYLTRANSFERASE 1-RELATED"/>
    <property type="match status" value="1"/>
</dbReference>
<dbReference type="InterPro" id="IPR050851">
    <property type="entry name" value="mRNA_Cap_2O-Ribose_MeTrfase"/>
</dbReference>
<proteinExistence type="predicted"/>
<accession>A0AAU8GCW7</accession>
<evidence type="ECO:0000259" key="1">
    <source>
        <dbReference type="Pfam" id="PF01728"/>
    </source>
</evidence>
<protein>
    <recommendedName>
        <fullName evidence="1">Ribosomal RNA methyltransferase FtsJ domain-containing protein</fullName>
    </recommendedName>
</protein>
<organism evidence="2">
    <name type="scientific">Faxonius propinquus nudivirus</name>
    <dbReference type="NCBI Taxonomy" id="3139431"/>
    <lineage>
        <taxon>Viruses</taxon>
        <taxon>Viruses incertae sedis</taxon>
        <taxon>Naldaviricetes</taxon>
        <taxon>Lefavirales</taxon>
        <taxon>Nudiviridae</taxon>
    </lineage>
</organism>
<dbReference type="Gene3D" id="3.40.50.12760">
    <property type="match status" value="1"/>
</dbReference>
<dbReference type="GO" id="GO:0032259">
    <property type="term" value="P:methylation"/>
    <property type="evidence" value="ECO:0007669"/>
    <property type="project" value="InterPro"/>
</dbReference>
<evidence type="ECO:0000313" key="2">
    <source>
        <dbReference type="EMBL" id="XCH39247.1"/>
    </source>
</evidence>
<feature type="domain" description="Ribosomal RNA methyltransferase FtsJ" evidence="1">
    <location>
        <begin position="106"/>
        <end position="304"/>
    </location>
</feature>
<dbReference type="InterPro" id="IPR029063">
    <property type="entry name" value="SAM-dependent_MTases_sf"/>
</dbReference>
<dbReference type="SUPFAM" id="SSF53335">
    <property type="entry name" value="S-adenosyl-L-methionine-dependent methyltransferases"/>
    <property type="match status" value="1"/>
</dbReference>
<reference evidence="2" key="1">
    <citation type="submission" date="2024-06" db="EMBL/GenBank/DDBJ databases">
        <title>North American crayfish harbour diverse members of the Nudiviridae.</title>
        <authorList>
            <person name="Stratton C."/>
            <person name="Bojko J."/>
        </authorList>
    </citation>
    <scope>NUCLEOTIDE SEQUENCE</scope>
    <source>
        <strain evidence="2">142H</strain>
    </source>
</reference>
<dbReference type="Pfam" id="PF01728">
    <property type="entry name" value="FtsJ"/>
    <property type="match status" value="1"/>
</dbReference>
<name>A0AAU8GCW7_9VIRU</name>
<dbReference type="EMBL" id="PP955094">
    <property type="protein sequence ID" value="XCH39247.1"/>
    <property type="molecule type" value="Genomic_DNA"/>
</dbReference>
<dbReference type="InterPro" id="IPR002877">
    <property type="entry name" value="RNA_MeTrfase_FtsJ_dom"/>
</dbReference>
<gene>
    <name evidence="2" type="ORF">FpNV_002</name>
</gene>